<evidence type="ECO:0000256" key="5">
    <source>
        <dbReference type="ARBA" id="ARBA00023136"/>
    </source>
</evidence>
<comment type="similarity">
    <text evidence="1 6">Belongs to the copper transporter (Ctr) (TC 1.A.56) family. SLC31A subfamily.</text>
</comment>
<dbReference type="Proteomes" id="UP000813463">
    <property type="component" value="Chromosome 3"/>
</dbReference>
<dbReference type="PANTHER" id="PTHR12483">
    <property type="entry name" value="SOLUTE CARRIER FAMILY 31 COPPER TRANSPORTERS"/>
    <property type="match status" value="1"/>
</dbReference>
<evidence type="ECO:0000256" key="1">
    <source>
        <dbReference type="ARBA" id="ARBA00006921"/>
    </source>
</evidence>
<reference evidence="7" key="1">
    <citation type="journal article" date="2021" name="Nat. Commun.">
        <title>Genomic analyses provide insights into spinach domestication and the genetic basis of agronomic traits.</title>
        <authorList>
            <person name="Cai X."/>
            <person name="Sun X."/>
            <person name="Xu C."/>
            <person name="Sun H."/>
            <person name="Wang X."/>
            <person name="Ge C."/>
            <person name="Zhang Z."/>
            <person name="Wang Q."/>
            <person name="Fei Z."/>
            <person name="Jiao C."/>
            <person name="Wang Q."/>
        </authorList>
    </citation>
    <scope>NUCLEOTIDE SEQUENCE [LARGE SCALE GENOMIC DNA]</scope>
    <source>
        <strain evidence="7">cv. Varoflay</strain>
    </source>
</reference>
<keyword evidence="7" id="KW-1185">Reference proteome</keyword>
<evidence type="ECO:0000313" key="8">
    <source>
        <dbReference type="RefSeq" id="XP_056696460.1"/>
    </source>
</evidence>
<comment type="subcellular location">
    <subcellularLocation>
        <location evidence="6">Membrane</location>
        <topology evidence="6">Multi-pass membrane protein</topology>
    </subcellularLocation>
</comment>
<sequence length="135" mass="14628">MQYPFITISHHHNLTVLPPLSLSPSPSPSPSPSTAAGTRKMVFHTAFYWGKAHQILFPGWPGSSTACFFRTGMRAVRAGMAYMVILAVTSYNGGIFLAAVVGHTTGYLIFGSGLCLKSDRRSSLDFGIGHSKMYE</sequence>
<dbReference type="Pfam" id="PF04145">
    <property type="entry name" value="Ctr"/>
    <property type="match status" value="1"/>
</dbReference>
<proteinExistence type="inferred from homology"/>
<dbReference type="GeneID" id="110803169"/>
<keyword evidence="6" id="KW-0186">Copper</keyword>
<dbReference type="PANTHER" id="PTHR12483:SF94">
    <property type="entry name" value="COPPER TRANSPORTER 4"/>
    <property type="match status" value="1"/>
</dbReference>
<keyword evidence="3 6" id="KW-0187">Copper transport</keyword>
<evidence type="ECO:0000313" key="7">
    <source>
        <dbReference type="Proteomes" id="UP000813463"/>
    </source>
</evidence>
<keyword evidence="2 6" id="KW-0812">Transmembrane</keyword>
<name>A0ABM3RLI3_SPIOL</name>
<reference evidence="8" key="2">
    <citation type="submission" date="2025-08" db="UniProtKB">
        <authorList>
            <consortium name="RefSeq"/>
        </authorList>
    </citation>
    <scope>IDENTIFICATION</scope>
    <source>
        <tissue evidence="8">Leaf</tissue>
    </source>
</reference>
<feature type="transmembrane region" description="Helical" evidence="6">
    <location>
        <begin position="80"/>
        <end position="101"/>
    </location>
</feature>
<dbReference type="InterPro" id="IPR007274">
    <property type="entry name" value="Cop_transporter"/>
</dbReference>
<keyword evidence="6" id="KW-0813">Transport</keyword>
<evidence type="ECO:0000256" key="4">
    <source>
        <dbReference type="ARBA" id="ARBA00022989"/>
    </source>
</evidence>
<dbReference type="RefSeq" id="XP_056696460.1">
    <property type="nucleotide sequence ID" value="XM_056840482.1"/>
</dbReference>
<protein>
    <recommendedName>
        <fullName evidence="6">Copper transport protein</fullName>
    </recommendedName>
</protein>
<organism evidence="7 8">
    <name type="scientific">Spinacia oleracea</name>
    <name type="common">Spinach</name>
    <dbReference type="NCBI Taxonomy" id="3562"/>
    <lineage>
        <taxon>Eukaryota</taxon>
        <taxon>Viridiplantae</taxon>
        <taxon>Streptophyta</taxon>
        <taxon>Embryophyta</taxon>
        <taxon>Tracheophyta</taxon>
        <taxon>Spermatophyta</taxon>
        <taxon>Magnoliopsida</taxon>
        <taxon>eudicotyledons</taxon>
        <taxon>Gunneridae</taxon>
        <taxon>Pentapetalae</taxon>
        <taxon>Caryophyllales</taxon>
        <taxon>Chenopodiaceae</taxon>
        <taxon>Chenopodioideae</taxon>
        <taxon>Anserineae</taxon>
        <taxon>Spinacia</taxon>
    </lineage>
</organism>
<evidence type="ECO:0000256" key="6">
    <source>
        <dbReference type="RuleBase" id="RU367022"/>
    </source>
</evidence>
<keyword evidence="6" id="KW-0406">Ion transport</keyword>
<keyword evidence="5 6" id="KW-0472">Membrane</keyword>
<keyword evidence="4 6" id="KW-1133">Transmembrane helix</keyword>
<gene>
    <name evidence="8" type="primary">LOC110803169</name>
</gene>
<evidence type="ECO:0000256" key="3">
    <source>
        <dbReference type="ARBA" id="ARBA00022796"/>
    </source>
</evidence>
<evidence type="ECO:0000256" key="2">
    <source>
        <dbReference type="ARBA" id="ARBA00022692"/>
    </source>
</evidence>
<accession>A0ABM3RLI3</accession>